<comment type="similarity">
    <text evidence="2">Belongs to the ATP-dependent AMP-binding enzyme family.</text>
</comment>
<reference evidence="7" key="1">
    <citation type="submission" date="2023-01" db="EMBL/GenBank/DDBJ databases">
        <title>Key to firefly adult light organ development and bioluminescence: homeobox transcription factors regulate luciferase expression and transportation to peroxisome.</title>
        <authorList>
            <person name="Fu X."/>
        </authorList>
    </citation>
    <scope>NUCLEOTIDE SEQUENCE [LARGE SCALE GENOMIC DNA]</scope>
</reference>
<dbReference type="AlphaFoldDB" id="A0AAN7SDX8"/>
<evidence type="ECO:0000256" key="2">
    <source>
        <dbReference type="ARBA" id="ARBA00006432"/>
    </source>
</evidence>
<dbReference type="InterPro" id="IPR042099">
    <property type="entry name" value="ANL_N_sf"/>
</dbReference>
<dbReference type="GO" id="GO:0005777">
    <property type="term" value="C:peroxisome"/>
    <property type="evidence" value="ECO:0007669"/>
    <property type="project" value="UniProtKB-SubCell"/>
</dbReference>
<dbReference type="EMBL" id="JARPUR010000001">
    <property type="protein sequence ID" value="KAK4887101.1"/>
    <property type="molecule type" value="Genomic_DNA"/>
</dbReference>
<dbReference type="Gene3D" id="3.30.300.30">
    <property type="match status" value="1"/>
</dbReference>
<sequence>MCTNILNLAKQIYWKKFLKNLAIQNVMVRRNILSSVHGNIEIPNITLPEFIFQSFDKYPNETAVECSLTRKKYTFDEIRIKSKNFNKNLRKKLKLSKGDVVGIILPNVPDYPICLLGAIQAGLIVTIINPSYTAEEINHQLSEVGTKAVITLNTMYSTIKAAAQISGRSIPILTVKIEQAESVSEGAIDLNEFTETEPQILDISGENITDTVLLPFSSGTTGLPKGVELTHYNIISNICQVSCDAVNHLSARTDNHINVVPAILPWFHMYGVTSNLLKQLYNFSKIISMPKFTPDKFIKLLSEYKPNVLNLVPPLISFISSNPLVTPQLLERLTVVTSGAAPLSKIDEEQFIRKIGKHVDVLQGYGLTETCSVVSVATIESIKTFGRIGSCGLLLPNTSIKIVSTVDKTEILEKNEKGEILIKGPQVMKGYRNRHEKTDEAFTDGWFRSGDLGYIDANGLLYVTDRLKELIKVKGFQVAPAELEEVLRAHHDISDAAVIGIPDTVSGEVPLAFVVAKLNSKVDIKSLHNYMSKKVASYKQLNGGVIVVDALPKTASGKTLRKELKSMYNKKYVNNC</sequence>
<dbReference type="PANTHER" id="PTHR24096:SF422">
    <property type="entry name" value="BCDNA.GH02901"/>
    <property type="match status" value="1"/>
</dbReference>
<keyword evidence="7" id="KW-1185">Reference proteome</keyword>
<dbReference type="Pfam" id="PF13193">
    <property type="entry name" value="AMP-binding_C"/>
    <property type="match status" value="1"/>
</dbReference>
<dbReference type="Gene3D" id="3.40.50.12780">
    <property type="entry name" value="N-terminal domain of ligase-like"/>
    <property type="match status" value="1"/>
</dbReference>
<keyword evidence="3" id="KW-0576">Peroxisome</keyword>
<evidence type="ECO:0000313" key="7">
    <source>
        <dbReference type="Proteomes" id="UP001353858"/>
    </source>
</evidence>
<dbReference type="PROSITE" id="PS00455">
    <property type="entry name" value="AMP_BINDING"/>
    <property type="match status" value="1"/>
</dbReference>
<evidence type="ECO:0000256" key="3">
    <source>
        <dbReference type="ARBA" id="ARBA00023140"/>
    </source>
</evidence>
<dbReference type="PANTHER" id="PTHR24096">
    <property type="entry name" value="LONG-CHAIN-FATTY-ACID--COA LIGASE"/>
    <property type="match status" value="1"/>
</dbReference>
<dbReference type="SUPFAM" id="SSF56801">
    <property type="entry name" value="Acetyl-CoA synthetase-like"/>
    <property type="match status" value="1"/>
</dbReference>
<dbReference type="Pfam" id="PF00501">
    <property type="entry name" value="AMP-binding"/>
    <property type="match status" value="1"/>
</dbReference>
<gene>
    <name evidence="6" type="ORF">RN001_003372</name>
</gene>
<evidence type="ECO:0000313" key="6">
    <source>
        <dbReference type="EMBL" id="KAK4887101.1"/>
    </source>
</evidence>
<dbReference type="CDD" id="cd05911">
    <property type="entry name" value="Firefly_Luc_like"/>
    <property type="match status" value="1"/>
</dbReference>
<dbReference type="InterPro" id="IPR000873">
    <property type="entry name" value="AMP-dep_synth/lig_dom"/>
</dbReference>
<organism evidence="6 7">
    <name type="scientific">Aquatica leii</name>
    <dbReference type="NCBI Taxonomy" id="1421715"/>
    <lineage>
        <taxon>Eukaryota</taxon>
        <taxon>Metazoa</taxon>
        <taxon>Ecdysozoa</taxon>
        <taxon>Arthropoda</taxon>
        <taxon>Hexapoda</taxon>
        <taxon>Insecta</taxon>
        <taxon>Pterygota</taxon>
        <taxon>Neoptera</taxon>
        <taxon>Endopterygota</taxon>
        <taxon>Coleoptera</taxon>
        <taxon>Polyphaga</taxon>
        <taxon>Elateriformia</taxon>
        <taxon>Elateroidea</taxon>
        <taxon>Lampyridae</taxon>
        <taxon>Luciolinae</taxon>
        <taxon>Aquatica</taxon>
    </lineage>
</organism>
<protein>
    <recommendedName>
        <fullName evidence="8">4-coumarate--CoA ligase</fullName>
    </recommendedName>
</protein>
<dbReference type="GO" id="GO:0046949">
    <property type="term" value="P:fatty-acyl-CoA biosynthetic process"/>
    <property type="evidence" value="ECO:0007669"/>
    <property type="project" value="TreeGrafter"/>
</dbReference>
<evidence type="ECO:0008006" key="8">
    <source>
        <dbReference type="Google" id="ProtNLM"/>
    </source>
</evidence>
<feature type="domain" description="AMP-dependent synthetase/ligase" evidence="4">
    <location>
        <begin position="54"/>
        <end position="431"/>
    </location>
</feature>
<comment type="subcellular location">
    <subcellularLocation>
        <location evidence="1">Peroxisome</location>
    </subcellularLocation>
</comment>
<name>A0AAN7SDX8_9COLE</name>
<dbReference type="InterPro" id="IPR020845">
    <property type="entry name" value="AMP-binding_CS"/>
</dbReference>
<evidence type="ECO:0000259" key="5">
    <source>
        <dbReference type="Pfam" id="PF13193"/>
    </source>
</evidence>
<comment type="caution">
    <text evidence="6">The sequence shown here is derived from an EMBL/GenBank/DDBJ whole genome shotgun (WGS) entry which is preliminary data.</text>
</comment>
<evidence type="ECO:0000259" key="4">
    <source>
        <dbReference type="Pfam" id="PF00501"/>
    </source>
</evidence>
<evidence type="ECO:0000256" key="1">
    <source>
        <dbReference type="ARBA" id="ARBA00004275"/>
    </source>
</evidence>
<dbReference type="InterPro" id="IPR025110">
    <property type="entry name" value="AMP-bd_C"/>
</dbReference>
<feature type="domain" description="AMP-binding enzyme C-terminal" evidence="5">
    <location>
        <begin position="482"/>
        <end position="558"/>
    </location>
</feature>
<accession>A0AAN7SDX8</accession>
<dbReference type="Proteomes" id="UP001353858">
    <property type="component" value="Unassembled WGS sequence"/>
</dbReference>
<dbReference type="FunFam" id="3.30.300.30:FF:000007">
    <property type="entry name" value="4-coumarate--CoA ligase 2"/>
    <property type="match status" value="1"/>
</dbReference>
<dbReference type="InterPro" id="IPR045851">
    <property type="entry name" value="AMP-bd_C_sf"/>
</dbReference>
<proteinExistence type="inferred from homology"/>
<dbReference type="GO" id="GO:0004467">
    <property type="term" value="F:long-chain fatty acid-CoA ligase activity"/>
    <property type="evidence" value="ECO:0007669"/>
    <property type="project" value="TreeGrafter"/>
</dbReference>